<comment type="caution">
    <text evidence="1">The sequence shown here is derived from an EMBL/GenBank/DDBJ whole genome shotgun (WGS) entry which is preliminary data.</text>
</comment>
<evidence type="ECO:0000313" key="1">
    <source>
        <dbReference type="EMBL" id="MCU6800754.1"/>
    </source>
</evidence>
<reference evidence="1 2" key="1">
    <citation type="journal article" date="2021" name="ISME Commun">
        <title>Automated analysis of genomic sequences facilitates high-throughput and comprehensive description of bacteria.</title>
        <authorList>
            <person name="Hitch T.C.A."/>
        </authorList>
    </citation>
    <scope>NUCLEOTIDE SEQUENCE [LARGE SCALE GENOMIC DNA]</scope>
    <source>
        <strain evidence="2">f_CCE</strain>
    </source>
</reference>
<evidence type="ECO:0008006" key="3">
    <source>
        <dbReference type="Google" id="ProtNLM"/>
    </source>
</evidence>
<dbReference type="EMBL" id="JAOQJF010000029">
    <property type="protein sequence ID" value="MCU6800754.1"/>
    <property type="molecule type" value="Genomic_DNA"/>
</dbReference>
<protein>
    <recommendedName>
        <fullName evidence="3">Phage tail assembly protein</fullName>
    </recommendedName>
</protein>
<accession>A0ABT2V429</accession>
<evidence type="ECO:0000313" key="2">
    <source>
        <dbReference type="Proteomes" id="UP001652395"/>
    </source>
</evidence>
<sequence length="99" mass="10792">MAKVVDITEKLTFDGNPRLGIMGKELEVRADAPTMLKVMGLMGQESPGIGEILETYSLLFPEESRKTLEELKLGFKDLVVVIQEAVSLIAGEETAPGEQ</sequence>
<name>A0ABT2V429_9FIRM</name>
<keyword evidence="2" id="KW-1185">Reference proteome</keyword>
<dbReference type="Proteomes" id="UP001652395">
    <property type="component" value="Unassembled WGS sequence"/>
</dbReference>
<organism evidence="1 2">
    <name type="scientific">Alitiscatomonas aceti</name>
    <dbReference type="NCBI Taxonomy" id="2981724"/>
    <lineage>
        <taxon>Bacteria</taxon>
        <taxon>Bacillati</taxon>
        <taxon>Bacillota</taxon>
        <taxon>Clostridia</taxon>
        <taxon>Lachnospirales</taxon>
        <taxon>Lachnospiraceae</taxon>
        <taxon>Alitiscatomonas</taxon>
    </lineage>
</organism>
<proteinExistence type="predicted"/>
<dbReference type="RefSeq" id="WP_158359489.1">
    <property type="nucleotide sequence ID" value="NZ_JAOQJF010000029.1"/>
</dbReference>
<gene>
    <name evidence="1" type="ORF">OCV69_12575</name>
</gene>